<proteinExistence type="predicted"/>
<feature type="region of interest" description="Disordered" evidence="1">
    <location>
        <begin position="200"/>
        <end position="275"/>
    </location>
</feature>
<feature type="compositionally biased region" description="Low complexity" evidence="1">
    <location>
        <begin position="220"/>
        <end position="238"/>
    </location>
</feature>
<comment type="caution">
    <text evidence="2">The sequence shown here is derived from an EMBL/GenBank/DDBJ whole genome shotgun (WGS) entry which is preliminary data.</text>
</comment>
<dbReference type="AlphaFoldDB" id="A0A0V0R320"/>
<dbReference type="EMBL" id="LDAU01000062">
    <property type="protein sequence ID" value="KRX08584.1"/>
    <property type="molecule type" value="Genomic_DNA"/>
</dbReference>
<organism evidence="2 3">
    <name type="scientific">Pseudocohnilembus persalinus</name>
    <name type="common">Ciliate</name>
    <dbReference type="NCBI Taxonomy" id="266149"/>
    <lineage>
        <taxon>Eukaryota</taxon>
        <taxon>Sar</taxon>
        <taxon>Alveolata</taxon>
        <taxon>Ciliophora</taxon>
        <taxon>Intramacronucleata</taxon>
        <taxon>Oligohymenophorea</taxon>
        <taxon>Scuticociliatia</taxon>
        <taxon>Philasterida</taxon>
        <taxon>Pseudocohnilembidae</taxon>
        <taxon>Pseudocohnilembus</taxon>
    </lineage>
</organism>
<feature type="compositionally biased region" description="Polar residues" evidence="1">
    <location>
        <begin position="200"/>
        <end position="219"/>
    </location>
</feature>
<reference evidence="2 3" key="1">
    <citation type="journal article" date="2015" name="Sci. Rep.">
        <title>Genome of the facultative scuticociliatosis pathogen Pseudocohnilembus persalinus provides insight into its virulence through horizontal gene transfer.</title>
        <authorList>
            <person name="Xiong J."/>
            <person name="Wang G."/>
            <person name="Cheng J."/>
            <person name="Tian M."/>
            <person name="Pan X."/>
            <person name="Warren A."/>
            <person name="Jiang C."/>
            <person name="Yuan D."/>
            <person name="Miao W."/>
        </authorList>
    </citation>
    <scope>NUCLEOTIDE SEQUENCE [LARGE SCALE GENOMIC DNA]</scope>
    <source>
        <strain evidence="2">36N120E</strain>
    </source>
</reference>
<feature type="compositionally biased region" description="Low complexity" evidence="1">
    <location>
        <begin position="377"/>
        <end position="395"/>
    </location>
</feature>
<sequence length="461" mass="54001">MNKKTSKQKEHALSFINQNSQSYKELLPQDHIQQVSSFIFTKAVQQFPVIQQSQDETKNVLQEKNLATYLNQIVSKLPPPSNKFELKDALLKMRNIADQQEKTIQINMAQVNKDFDDEELDEILDNINSYQEINEYQQEQQQLQQQHIQEQNQEKLSQSSQSNQTQLKNEFLSQNQRTNSCISSQILQNDLQQLKIKKNQSSPLAEMSQNCPYTLPQQGSHFSSNKSSSQSLTSFSTKNLKKTCSARQKQNKENIQERENNPQKKIKKEQNLPENSQKMNFYDHYSLNHSQNQNQRQSHTNINNQNNQKTQIQTQNQLLSGQNQTQNQNQNQIQNQNQRINEFNFTTLDDHQAQKLEEDNLLSHHYSPQEDLETLGNLKNKNNNSLNNNNINNNSNTLDTDFENLSNNNITYSNQFNNYFDEDFFNPNLNNNKTNFPYNVPESLPYDQDQDNLYGFWSQND</sequence>
<name>A0A0V0R320_PSEPJ</name>
<feature type="region of interest" description="Disordered" evidence="1">
    <location>
        <begin position="375"/>
        <end position="395"/>
    </location>
</feature>
<dbReference type="InParanoid" id="A0A0V0R320"/>
<feature type="region of interest" description="Disordered" evidence="1">
    <location>
        <begin position="142"/>
        <end position="167"/>
    </location>
</feature>
<dbReference type="Proteomes" id="UP000054937">
    <property type="component" value="Unassembled WGS sequence"/>
</dbReference>
<evidence type="ECO:0000313" key="3">
    <source>
        <dbReference type="Proteomes" id="UP000054937"/>
    </source>
</evidence>
<protein>
    <submittedName>
        <fullName evidence="2">Uncharacterized protein</fullName>
    </submittedName>
</protein>
<feature type="compositionally biased region" description="Low complexity" evidence="1">
    <location>
        <begin position="157"/>
        <end position="166"/>
    </location>
</feature>
<gene>
    <name evidence="2" type="ORF">PPERSA_10388</name>
</gene>
<evidence type="ECO:0000256" key="1">
    <source>
        <dbReference type="SAM" id="MobiDB-lite"/>
    </source>
</evidence>
<feature type="compositionally biased region" description="Low complexity" evidence="1">
    <location>
        <begin position="142"/>
        <end position="151"/>
    </location>
</feature>
<keyword evidence="3" id="KW-1185">Reference proteome</keyword>
<evidence type="ECO:0000313" key="2">
    <source>
        <dbReference type="EMBL" id="KRX08584.1"/>
    </source>
</evidence>
<feature type="compositionally biased region" description="Basic and acidic residues" evidence="1">
    <location>
        <begin position="250"/>
        <end position="262"/>
    </location>
</feature>
<accession>A0A0V0R320</accession>